<dbReference type="InterPro" id="IPR000573">
    <property type="entry name" value="AconitaseA/IPMdHydase_ssu_swvl"/>
</dbReference>
<dbReference type="GO" id="GO:0009098">
    <property type="term" value="P:L-leucine biosynthetic process"/>
    <property type="evidence" value="ECO:0007669"/>
    <property type="project" value="UniProtKB-UniRule"/>
</dbReference>
<comment type="function">
    <text evidence="3">Catalyzes the isomerization between 2-isopropylmalate and 3-isopropylmalate, via the formation of 2-isopropylmaleate.</text>
</comment>
<evidence type="ECO:0000313" key="6">
    <source>
        <dbReference type="Proteomes" id="UP000242699"/>
    </source>
</evidence>
<dbReference type="InterPro" id="IPR050075">
    <property type="entry name" value="LeuD"/>
</dbReference>
<dbReference type="SUPFAM" id="SSF52016">
    <property type="entry name" value="LeuD/IlvD-like"/>
    <property type="match status" value="1"/>
</dbReference>
<comment type="similarity">
    <text evidence="1 3">Belongs to the LeuD family. LeuD type 2 subfamily.</text>
</comment>
<dbReference type="EC" id="4.2.1.33" evidence="3"/>
<comment type="pathway">
    <text evidence="3">Amino-acid biosynthesis; L-leucine biosynthesis; L-leucine from 3-methyl-2-oxobutanoate: step 2/4.</text>
</comment>
<name>A0A2T2WYX3_9FIRM</name>
<keyword evidence="2 3" id="KW-0456">Lyase</keyword>
<keyword evidence="3" id="KW-0100">Branched-chain amino acid biosynthesis</keyword>
<comment type="caution">
    <text evidence="5">The sequence shown here is derived from an EMBL/GenBank/DDBJ whole genome shotgun (WGS) entry which is preliminary data.</text>
</comment>
<comment type="subunit">
    <text evidence="3">Heterodimer of LeuC and LeuD.</text>
</comment>
<evidence type="ECO:0000256" key="1">
    <source>
        <dbReference type="ARBA" id="ARBA00009869"/>
    </source>
</evidence>
<dbReference type="AlphaFoldDB" id="A0A2T2WYX3"/>
<dbReference type="InterPro" id="IPR033940">
    <property type="entry name" value="IPMI_Swivel"/>
</dbReference>
<dbReference type="GO" id="GO:0003861">
    <property type="term" value="F:3-isopropylmalate dehydratase activity"/>
    <property type="evidence" value="ECO:0007669"/>
    <property type="project" value="UniProtKB-UniRule"/>
</dbReference>
<dbReference type="Gene3D" id="3.20.19.10">
    <property type="entry name" value="Aconitase, domain 4"/>
    <property type="match status" value="1"/>
</dbReference>
<evidence type="ECO:0000256" key="2">
    <source>
        <dbReference type="ARBA" id="ARBA00023239"/>
    </source>
</evidence>
<accession>A0A2T2WYX3</accession>
<dbReference type="Pfam" id="PF00694">
    <property type="entry name" value="Aconitase_C"/>
    <property type="match status" value="1"/>
</dbReference>
<keyword evidence="3" id="KW-0432">Leucine biosynthesis</keyword>
<evidence type="ECO:0000313" key="5">
    <source>
        <dbReference type="EMBL" id="PSR27435.1"/>
    </source>
</evidence>
<dbReference type="InterPro" id="IPR011827">
    <property type="entry name" value="LeuD_type2/HacB/DmdB"/>
</dbReference>
<sequence length="166" mass="18057">MMFTGRAVRVGDDIDTDVIIPGRYLAITDMSQLAEHVFEGLGPEWPTKIKAGDIIVAGRNFGCGSSREHAPLALKGAGVSGVIASSFARIFFRNAINLGLPIIICPEVTLAVRDGDMTEVDTDKGIVQTPQGTYRIEPYPAFLQELIAAGGLVEWARQEVRRRKTE</sequence>
<organism evidence="5 6">
    <name type="scientific">Sulfobacillus benefaciens</name>
    <dbReference type="NCBI Taxonomy" id="453960"/>
    <lineage>
        <taxon>Bacteria</taxon>
        <taxon>Bacillati</taxon>
        <taxon>Bacillota</taxon>
        <taxon>Clostridia</taxon>
        <taxon>Eubacteriales</taxon>
        <taxon>Clostridiales Family XVII. Incertae Sedis</taxon>
        <taxon>Sulfobacillus</taxon>
    </lineage>
</organism>
<dbReference type="PANTHER" id="PTHR43345">
    <property type="entry name" value="3-ISOPROPYLMALATE DEHYDRATASE SMALL SUBUNIT 2-RELATED-RELATED"/>
    <property type="match status" value="1"/>
</dbReference>
<dbReference type="UniPathway" id="UPA00048">
    <property type="reaction ID" value="UER00071"/>
</dbReference>
<dbReference type="NCBIfam" id="TIGR02087">
    <property type="entry name" value="LEUD_arch"/>
    <property type="match status" value="1"/>
</dbReference>
<keyword evidence="3" id="KW-0028">Amino-acid biosynthesis</keyword>
<proteinExistence type="inferred from homology"/>
<gene>
    <name evidence="3" type="primary">leuD</name>
    <name evidence="5" type="ORF">C7B43_11885</name>
</gene>
<dbReference type="InterPro" id="IPR015928">
    <property type="entry name" value="Aconitase/3IPM_dehydase_swvl"/>
</dbReference>
<reference evidence="5 6" key="1">
    <citation type="journal article" date="2014" name="BMC Genomics">
        <title>Comparison of environmental and isolate Sulfobacillus genomes reveals diverse carbon, sulfur, nitrogen, and hydrogen metabolisms.</title>
        <authorList>
            <person name="Justice N.B."/>
            <person name="Norman A."/>
            <person name="Brown C.T."/>
            <person name="Singh A."/>
            <person name="Thomas B.C."/>
            <person name="Banfield J.F."/>
        </authorList>
    </citation>
    <scope>NUCLEOTIDE SEQUENCE [LARGE SCALE GENOMIC DNA]</scope>
    <source>
        <strain evidence="5">AMDSBA1</strain>
    </source>
</reference>
<feature type="domain" description="Aconitase A/isopropylmalate dehydratase small subunit swivel" evidence="4">
    <location>
        <begin position="48"/>
        <end position="100"/>
    </location>
</feature>
<dbReference type="PANTHER" id="PTHR43345:SF2">
    <property type="entry name" value="3-ISOPROPYLMALATE DEHYDRATASE SMALL SUBUNIT 1"/>
    <property type="match status" value="1"/>
</dbReference>
<dbReference type="Proteomes" id="UP000242699">
    <property type="component" value="Unassembled WGS sequence"/>
</dbReference>
<dbReference type="HAMAP" id="MF_01032">
    <property type="entry name" value="LeuD_type2"/>
    <property type="match status" value="1"/>
</dbReference>
<dbReference type="CDD" id="cd01577">
    <property type="entry name" value="IPMI_Swivel"/>
    <property type="match status" value="1"/>
</dbReference>
<evidence type="ECO:0000256" key="3">
    <source>
        <dbReference type="HAMAP-Rule" id="MF_01032"/>
    </source>
</evidence>
<comment type="catalytic activity">
    <reaction evidence="3">
        <text>(2R,3S)-3-isopropylmalate = (2S)-2-isopropylmalate</text>
        <dbReference type="Rhea" id="RHEA:32287"/>
        <dbReference type="ChEBI" id="CHEBI:1178"/>
        <dbReference type="ChEBI" id="CHEBI:35121"/>
        <dbReference type="EC" id="4.2.1.33"/>
    </reaction>
</comment>
<dbReference type="EMBL" id="PXYT01000026">
    <property type="protein sequence ID" value="PSR27435.1"/>
    <property type="molecule type" value="Genomic_DNA"/>
</dbReference>
<protein>
    <recommendedName>
        <fullName evidence="3">3-isopropylmalate dehydratase small subunit</fullName>
        <ecNumber evidence="3">4.2.1.33</ecNumber>
    </recommendedName>
    <alternativeName>
        <fullName evidence="3">Alpha-IPM isomerase</fullName>
        <shortName evidence="3">IPMI</shortName>
    </alternativeName>
    <alternativeName>
        <fullName evidence="3">Isopropylmalate isomerase</fullName>
    </alternativeName>
</protein>
<evidence type="ECO:0000259" key="4">
    <source>
        <dbReference type="Pfam" id="PF00694"/>
    </source>
</evidence>